<dbReference type="InterPro" id="IPR032805">
    <property type="entry name" value="Wax_synthase_dom"/>
</dbReference>
<dbReference type="AlphaFoldDB" id="D8PW10"/>
<evidence type="ECO:0000256" key="6">
    <source>
        <dbReference type="ARBA" id="ARBA00023136"/>
    </source>
</evidence>
<comment type="similarity">
    <text evidence="2">Belongs to the wax synthase family.</text>
</comment>
<keyword evidence="11" id="KW-1185">Reference proteome</keyword>
<dbReference type="VEuPathDB" id="FungiDB:SCHCODRAFT_01345457"/>
<evidence type="ECO:0000256" key="7">
    <source>
        <dbReference type="SAM" id="Phobius"/>
    </source>
</evidence>
<dbReference type="InParanoid" id="D8PW10"/>
<keyword evidence="4 7" id="KW-0812">Transmembrane</keyword>
<dbReference type="InterPro" id="IPR044851">
    <property type="entry name" value="Wax_synthase"/>
</dbReference>
<keyword evidence="5 7" id="KW-1133">Transmembrane helix</keyword>
<evidence type="ECO:0000256" key="4">
    <source>
        <dbReference type="ARBA" id="ARBA00022692"/>
    </source>
</evidence>
<dbReference type="GO" id="GO:0016020">
    <property type="term" value="C:membrane"/>
    <property type="evidence" value="ECO:0007669"/>
    <property type="project" value="UniProtKB-SubCell"/>
</dbReference>
<feature type="signal peptide" evidence="8">
    <location>
        <begin position="1"/>
        <end position="26"/>
    </location>
</feature>
<keyword evidence="3" id="KW-0808">Transferase</keyword>
<proteinExistence type="inferred from homology"/>
<dbReference type="Pfam" id="PF13813">
    <property type="entry name" value="MBOAT_2"/>
    <property type="match status" value="1"/>
</dbReference>
<reference evidence="10 11" key="1">
    <citation type="journal article" date="2010" name="Nat. Biotechnol.">
        <title>Genome sequence of the model mushroom Schizophyllum commune.</title>
        <authorList>
            <person name="Ohm R.A."/>
            <person name="de Jong J.F."/>
            <person name="Lugones L.G."/>
            <person name="Aerts A."/>
            <person name="Kothe E."/>
            <person name="Stajich J.E."/>
            <person name="de Vries R.P."/>
            <person name="Record E."/>
            <person name="Levasseur A."/>
            <person name="Baker S.E."/>
            <person name="Bartholomew K.A."/>
            <person name="Coutinho P.M."/>
            <person name="Erdmann S."/>
            <person name="Fowler T.J."/>
            <person name="Gathman A.C."/>
            <person name="Lombard V."/>
            <person name="Henrissat B."/>
            <person name="Knabe N."/>
            <person name="Kuees U."/>
            <person name="Lilly W.W."/>
            <person name="Lindquist E."/>
            <person name="Lucas S."/>
            <person name="Magnuson J.K."/>
            <person name="Piumi F."/>
            <person name="Raudaskoski M."/>
            <person name="Salamov A."/>
            <person name="Schmutz J."/>
            <person name="Schwarze F.W.M.R."/>
            <person name="vanKuyk P.A."/>
            <person name="Horton J.S."/>
            <person name="Grigoriev I.V."/>
            <person name="Woesten H.A.B."/>
        </authorList>
    </citation>
    <scope>NUCLEOTIDE SEQUENCE [LARGE SCALE GENOMIC DNA]</scope>
    <source>
        <strain evidence="11">H4-8 / FGSC 9210</strain>
    </source>
</reference>
<dbReference type="Proteomes" id="UP000007431">
    <property type="component" value="Unassembled WGS sequence"/>
</dbReference>
<feature type="chain" id="PRO_5003120314" description="Wax synthase domain-containing protein" evidence="8">
    <location>
        <begin position="27"/>
        <end position="385"/>
    </location>
</feature>
<evidence type="ECO:0000256" key="5">
    <source>
        <dbReference type="ARBA" id="ARBA00022989"/>
    </source>
</evidence>
<accession>D8PW10</accession>
<dbReference type="PANTHER" id="PTHR31595:SF67">
    <property type="entry name" value="WAX SYNTHASE DOMAIN-CONTAINING PROTEIN"/>
    <property type="match status" value="1"/>
</dbReference>
<keyword evidence="6 7" id="KW-0472">Membrane</keyword>
<protein>
    <recommendedName>
        <fullName evidence="9">Wax synthase domain-containing protein</fullName>
    </recommendedName>
</protein>
<evidence type="ECO:0000256" key="1">
    <source>
        <dbReference type="ARBA" id="ARBA00004141"/>
    </source>
</evidence>
<sequence>MCNAHNPSALLVPIISIFLTIPVVVATRPPTIIRALIFAGQLQVAYTTISRHRFLIGDPYHDYIGGSSFGVFLLIAFDWYFLQPDPLRDGTRREGDKQPARDMPLWRRIWWATNLVGCLRGIGWSNTVPHVVKVPVTETRHSFVIRRLSDAVFFVFVMDVAAIYLKHNPITSSLAAERIQPSAQGPIFQILSSLFYMANFWADSQLAYCLLSAVVVGCGFSAPQSWPPLWGSWWDAFTVRRLWGRTWHHFMRRFICSMGKTTCRIFGAQPGTSASAYIQLYVGFFISGLAHAAGDVNINKPFGATFWFFMSQAFAITVEDDVIALARKAGIRESAPTRALGRLYVAAWLYLSMPMMTNPILSSGRPIVSCLPFSPIAMLSTRTFI</sequence>
<feature type="transmembrane region" description="Helical" evidence="7">
    <location>
        <begin position="63"/>
        <end position="82"/>
    </location>
</feature>
<evidence type="ECO:0000313" key="11">
    <source>
        <dbReference type="Proteomes" id="UP000007431"/>
    </source>
</evidence>
<evidence type="ECO:0000256" key="2">
    <source>
        <dbReference type="ARBA" id="ARBA00007282"/>
    </source>
</evidence>
<gene>
    <name evidence="10" type="ORF">SCHCODRAFT_232403</name>
</gene>
<dbReference type="OMA" id="LYLCASW"/>
<dbReference type="GO" id="GO:0008374">
    <property type="term" value="F:O-acyltransferase activity"/>
    <property type="evidence" value="ECO:0007669"/>
    <property type="project" value="InterPro"/>
</dbReference>
<dbReference type="HOGENOM" id="CLU_032731_1_0_1"/>
<feature type="domain" description="Wax synthase" evidence="9">
    <location>
        <begin position="226"/>
        <end position="310"/>
    </location>
</feature>
<evidence type="ECO:0000259" key="9">
    <source>
        <dbReference type="Pfam" id="PF13813"/>
    </source>
</evidence>
<dbReference type="PANTHER" id="PTHR31595">
    <property type="entry name" value="LONG-CHAIN-ALCOHOL O-FATTY-ACYLTRANSFERASE 3-RELATED"/>
    <property type="match status" value="1"/>
</dbReference>
<dbReference type="EMBL" id="GL377303">
    <property type="protein sequence ID" value="EFJ00956.1"/>
    <property type="molecule type" value="Genomic_DNA"/>
</dbReference>
<evidence type="ECO:0000256" key="3">
    <source>
        <dbReference type="ARBA" id="ARBA00022679"/>
    </source>
</evidence>
<organism evidence="11">
    <name type="scientific">Schizophyllum commune (strain H4-8 / FGSC 9210)</name>
    <name type="common">Split gill fungus</name>
    <dbReference type="NCBI Taxonomy" id="578458"/>
    <lineage>
        <taxon>Eukaryota</taxon>
        <taxon>Fungi</taxon>
        <taxon>Dikarya</taxon>
        <taxon>Basidiomycota</taxon>
        <taxon>Agaricomycotina</taxon>
        <taxon>Agaricomycetes</taxon>
        <taxon>Agaricomycetidae</taxon>
        <taxon>Agaricales</taxon>
        <taxon>Schizophyllaceae</taxon>
        <taxon>Schizophyllum</taxon>
    </lineage>
</organism>
<evidence type="ECO:0000256" key="8">
    <source>
        <dbReference type="SAM" id="SignalP"/>
    </source>
</evidence>
<keyword evidence="8" id="KW-0732">Signal</keyword>
<comment type="subcellular location">
    <subcellularLocation>
        <location evidence="1">Membrane</location>
        <topology evidence="1">Multi-pass membrane protein</topology>
    </subcellularLocation>
</comment>
<evidence type="ECO:0000313" key="10">
    <source>
        <dbReference type="EMBL" id="EFJ00956.1"/>
    </source>
</evidence>
<dbReference type="GO" id="GO:0006629">
    <property type="term" value="P:lipid metabolic process"/>
    <property type="evidence" value="ECO:0007669"/>
    <property type="project" value="InterPro"/>
</dbReference>
<dbReference type="eggNOG" id="ENOG502SI5I">
    <property type="taxonomic scope" value="Eukaryota"/>
</dbReference>
<name>D8PW10_SCHCM</name>